<accession>A0ABN8G9N2</accession>
<evidence type="ECO:0000313" key="4">
    <source>
        <dbReference type="Proteomes" id="UP000838686"/>
    </source>
</evidence>
<protein>
    <recommendedName>
        <fullName evidence="2">HTH cro/C1-type domain-containing protein</fullName>
    </recommendedName>
</protein>
<feature type="domain" description="HTH cro/C1-type" evidence="2">
    <location>
        <begin position="12"/>
        <end position="66"/>
    </location>
</feature>
<dbReference type="PROSITE" id="PS50943">
    <property type="entry name" value="HTH_CROC1"/>
    <property type="match status" value="1"/>
</dbReference>
<dbReference type="Pfam" id="PF01381">
    <property type="entry name" value="HTH_3"/>
    <property type="match status" value="1"/>
</dbReference>
<dbReference type="PANTHER" id="PTHR46797:SF24">
    <property type="entry name" value="DNA-BINDING PHAGE PROTEIN"/>
    <property type="match status" value="1"/>
</dbReference>
<keyword evidence="1" id="KW-0238">DNA-binding</keyword>
<name>A0ABN8G9N2_9BACL</name>
<dbReference type="InterPro" id="IPR050807">
    <property type="entry name" value="TransReg_Diox_bact_type"/>
</dbReference>
<keyword evidence="4" id="KW-1185">Reference proteome</keyword>
<dbReference type="SUPFAM" id="SSF47413">
    <property type="entry name" value="lambda repressor-like DNA-binding domains"/>
    <property type="match status" value="1"/>
</dbReference>
<sequence length="118" mass="13694">MTVLRKLIGEKVRFIRKQQGLTQEELAEKAQLMYQYIGAVERGTRNISIDSLEKIIAALGVDYNQFINFDEFGLPGIREDEVDKQYILTIHNEALRNRSLEEIKAVHRITAEILNSFR</sequence>
<dbReference type="Gene3D" id="1.10.260.40">
    <property type="entry name" value="lambda repressor-like DNA-binding domains"/>
    <property type="match status" value="1"/>
</dbReference>
<dbReference type="PANTHER" id="PTHR46797">
    <property type="entry name" value="HTH-TYPE TRANSCRIPTIONAL REGULATOR"/>
    <property type="match status" value="1"/>
</dbReference>
<dbReference type="Proteomes" id="UP000838686">
    <property type="component" value="Unassembled WGS sequence"/>
</dbReference>
<dbReference type="SMART" id="SM00530">
    <property type="entry name" value="HTH_XRE"/>
    <property type="match status" value="1"/>
</dbReference>
<evidence type="ECO:0000256" key="1">
    <source>
        <dbReference type="ARBA" id="ARBA00023125"/>
    </source>
</evidence>
<dbReference type="InterPro" id="IPR001387">
    <property type="entry name" value="Cro/C1-type_HTH"/>
</dbReference>
<evidence type="ECO:0000259" key="2">
    <source>
        <dbReference type="PROSITE" id="PS50943"/>
    </source>
</evidence>
<gene>
    <name evidence="3" type="ORF">PAECIP111893_01396</name>
</gene>
<dbReference type="CDD" id="cd00093">
    <property type="entry name" value="HTH_XRE"/>
    <property type="match status" value="1"/>
</dbReference>
<dbReference type="InterPro" id="IPR010982">
    <property type="entry name" value="Lambda_DNA-bd_dom_sf"/>
</dbReference>
<evidence type="ECO:0000313" key="3">
    <source>
        <dbReference type="EMBL" id="CAH1200490.1"/>
    </source>
</evidence>
<organism evidence="3 4">
    <name type="scientific">Paenibacillus plantiphilus</name>
    <dbReference type="NCBI Taxonomy" id="2905650"/>
    <lineage>
        <taxon>Bacteria</taxon>
        <taxon>Bacillati</taxon>
        <taxon>Bacillota</taxon>
        <taxon>Bacilli</taxon>
        <taxon>Bacillales</taxon>
        <taxon>Paenibacillaceae</taxon>
        <taxon>Paenibacillus</taxon>
    </lineage>
</organism>
<comment type="caution">
    <text evidence="3">The sequence shown here is derived from an EMBL/GenBank/DDBJ whole genome shotgun (WGS) entry which is preliminary data.</text>
</comment>
<dbReference type="EMBL" id="CAKMMF010000006">
    <property type="protein sequence ID" value="CAH1200490.1"/>
    <property type="molecule type" value="Genomic_DNA"/>
</dbReference>
<proteinExistence type="predicted"/>
<dbReference type="RefSeq" id="WP_236339753.1">
    <property type="nucleotide sequence ID" value="NZ_CAKMMF010000006.1"/>
</dbReference>
<reference evidence="3" key="1">
    <citation type="submission" date="2022-01" db="EMBL/GenBank/DDBJ databases">
        <authorList>
            <person name="Criscuolo A."/>
        </authorList>
    </citation>
    <scope>NUCLEOTIDE SEQUENCE</scope>
    <source>
        <strain evidence="3">CIP111893</strain>
    </source>
</reference>